<proteinExistence type="predicted"/>
<dbReference type="AlphaFoldDB" id="A0A4R3LUJ4"/>
<organism evidence="1 2">
    <name type="scientific">Aquabacter spiritensis</name>
    <dbReference type="NCBI Taxonomy" id="933073"/>
    <lineage>
        <taxon>Bacteria</taxon>
        <taxon>Pseudomonadati</taxon>
        <taxon>Pseudomonadota</taxon>
        <taxon>Alphaproteobacteria</taxon>
        <taxon>Hyphomicrobiales</taxon>
        <taxon>Xanthobacteraceae</taxon>
        <taxon>Aquabacter</taxon>
    </lineage>
</organism>
<evidence type="ECO:0000313" key="2">
    <source>
        <dbReference type="Proteomes" id="UP000294664"/>
    </source>
</evidence>
<protein>
    <submittedName>
        <fullName evidence="1">Uncharacterized protein</fullName>
    </submittedName>
</protein>
<keyword evidence="2" id="KW-1185">Reference proteome</keyword>
<sequence length="29" mass="3401">MRLALFPGGRDLLRGDDHFCYELPDLKDH</sequence>
<dbReference type="Proteomes" id="UP000294664">
    <property type="component" value="Unassembled WGS sequence"/>
</dbReference>
<gene>
    <name evidence="1" type="ORF">EDC64_11588</name>
</gene>
<evidence type="ECO:0000313" key="1">
    <source>
        <dbReference type="EMBL" id="TCT02057.1"/>
    </source>
</evidence>
<accession>A0A4R3LUJ4</accession>
<name>A0A4R3LUJ4_9HYPH</name>
<reference evidence="1 2" key="1">
    <citation type="submission" date="2019-03" db="EMBL/GenBank/DDBJ databases">
        <title>Genomic Encyclopedia of Type Strains, Phase IV (KMG-IV): sequencing the most valuable type-strain genomes for metagenomic binning, comparative biology and taxonomic classification.</title>
        <authorList>
            <person name="Goeker M."/>
        </authorList>
    </citation>
    <scope>NUCLEOTIDE SEQUENCE [LARGE SCALE GENOMIC DNA]</scope>
    <source>
        <strain evidence="1 2">DSM 9035</strain>
    </source>
</reference>
<dbReference type="EMBL" id="SMAI01000015">
    <property type="protein sequence ID" value="TCT02057.1"/>
    <property type="molecule type" value="Genomic_DNA"/>
</dbReference>
<comment type="caution">
    <text evidence="1">The sequence shown here is derived from an EMBL/GenBank/DDBJ whole genome shotgun (WGS) entry which is preliminary data.</text>
</comment>